<evidence type="ECO:0000256" key="10">
    <source>
        <dbReference type="ARBA" id="ARBA00023224"/>
    </source>
</evidence>
<evidence type="ECO:0000256" key="1">
    <source>
        <dbReference type="ARBA" id="ARBA00004651"/>
    </source>
</evidence>
<evidence type="ECO:0000313" key="14">
    <source>
        <dbReference type="Proteomes" id="UP000694701"/>
    </source>
</evidence>
<feature type="transmembrane region" description="Helical" evidence="11">
    <location>
        <begin position="540"/>
        <end position="564"/>
    </location>
</feature>
<keyword evidence="3 11" id="KW-0812">Transmembrane</keyword>
<keyword evidence="5 11" id="KW-1133">Transmembrane helix</keyword>
<dbReference type="PROSITE" id="PS50259">
    <property type="entry name" value="G_PROTEIN_RECEP_F3_4"/>
    <property type="match status" value="1"/>
</dbReference>
<dbReference type="Gene3D" id="2.10.50.30">
    <property type="entry name" value="GPCR, family 3, nine cysteines domain"/>
    <property type="match status" value="1"/>
</dbReference>
<accession>A0A8C2HHJ1</accession>
<keyword evidence="9" id="KW-0325">Glycoprotein</keyword>
<dbReference type="AlphaFoldDB" id="A0A8C2HHJ1"/>
<dbReference type="InterPro" id="IPR011500">
    <property type="entry name" value="GPCR_3_9-Cys_dom"/>
</dbReference>
<feature type="transmembrane region" description="Helical" evidence="11">
    <location>
        <begin position="664"/>
        <end position="684"/>
    </location>
</feature>
<evidence type="ECO:0000256" key="3">
    <source>
        <dbReference type="ARBA" id="ARBA00022692"/>
    </source>
</evidence>
<evidence type="ECO:0000256" key="5">
    <source>
        <dbReference type="ARBA" id="ARBA00022989"/>
    </source>
</evidence>
<proteinExistence type="predicted"/>
<protein>
    <submittedName>
        <fullName evidence="13">Olfactory receptor C family, g1</fullName>
    </submittedName>
</protein>
<keyword evidence="10" id="KW-0807">Transducer</keyword>
<dbReference type="InterPro" id="IPR004073">
    <property type="entry name" value="GPCR_3_vmron_rcpt_2"/>
</dbReference>
<evidence type="ECO:0000256" key="6">
    <source>
        <dbReference type="ARBA" id="ARBA00023040"/>
    </source>
</evidence>
<evidence type="ECO:0000256" key="9">
    <source>
        <dbReference type="ARBA" id="ARBA00023180"/>
    </source>
</evidence>
<feature type="transmembrane region" description="Helical" evidence="11">
    <location>
        <begin position="508"/>
        <end position="528"/>
    </location>
</feature>
<keyword evidence="2" id="KW-1003">Cell membrane</keyword>
<reference evidence="13" key="1">
    <citation type="submission" date="2025-08" db="UniProtKB">
        <authorList>
            <consortium name="Ensembl"/>
        </authorList>
    </citation>
    <scope>IDENTIFICATION</scope>
</reference>
<dbReference type="Pfam" id="PF01094">
    <property type="entry name" value="ANF_receptor"/>
    <property type="match status" value="1"/>
</dbReference>
<dbReference type="InterPro" id="IPR017979">
    <property type="entry name" value="GPCR_3_CS"/>
</dbReference>
<keyword evidence="6" id="KW-0297">G-protein coupled receptor</keyword>
<dbReference type="CDD" id="cd15283">
    <property type="entry name" value="7tmC_V2R_pheromone"/>
    <property type="match status" value="1"/>
</dbReference>
<dbReference type="Pfam" id="PF00003">
    <property type="entry name" value="7tm_3"/>
    <property type="match status" value="1"/>
</dbReference>
<dbReference type="Ensembl" id="ENSCCRT00020047531.1">
    <property type="protein sequence ID" value="ENSCCRP00020043556.1"/>
    <property type="gene ID" value="ENSCCRG00020019354.1"/>
</dbReference>
<evidence type="ECO:0000256" key="11">
    <source>
        <dbReference type="SAM" id="Phobius"/>
    </source>
</evidence>
<dbReference type="SUPFAM" id="SSF53822">
    <property type="entry name" value="Periplasmic binding protein-like I"/>
    <property type="match status" value="1"/>
</dbReference>
<keyword evidence="7 11" id="KW-0472">Membrane</keyword>
<dbReference type="Proteomes" id="UP000694701">
    <property type="component" value="Unplaced"/>
</dbReference>
<dbReference type="PANTHER" id="PTHR24061:SF528">
    <property type="entry name" value="C-FAMILY ODORANT RECEPTOR OLFCD2-RELATED"/>
    <property type="match status" value="1"/>
</dbReference>
<dbReference type="GO" id="GO:0004930">
    <property type="term" value="F:G protein-coupled receptor activity"/>
    <property type="evidence" value="ECO:0007669"/>
    <property type="project" value="UniProtKB-KW"/>
</dbReference>
<evidence type="ECO:0000256" key="4">
    <source>
        <dbReference type="ARBA" id="ARBA00022729"/>
    </source>
</evidence>
<dbReference type="InterPro" id="IPR038550">
    <property type="entry name" value="GPCR_3_9-Cys_sf"/>
</dbReference>
<organism evidence="13 14">
    <name type="scientific">Cyprinus carpio</name>
    <name type="common">Common carp</name>
    <dbReference type="NCBI Taxonomy" id="7962"/>
    <lineage>
        <taxon>Eukaryota</taxon>
        <taxon>Metazoa</taxon>
        <taxon>Chordata</taxon>
        <taxon>Craniata</taxon>
        <taxon>Vertebrata</taxon>
        <taxon>Euteleostomi</taxon>
        <taxon>Actinopterygii</taxon>
        <taxon>Neopterygii</taxon>
        <taxon>Teleostei</taxon>
        <taxon>Ostariophysi</taxon>
        <taxon>Cypriniformes</taxon>
        <taxon>Cyprinidae</taxon>
        <taxon>Cyprininae</taxon>
        <taxon>Cyprinus</taxon>
    </lineage>
</organism>
<evidence type="ECO:0000259" key="12">
    <source>
        <dbReference type="PROSITE" id="PS50259"/>
    </source>
</evidence>
<feature type="transmembrane region" description="Helical" evidence="11">
    <location>
        <begin position="584"/>
        <end position="603"/>
    </location>
</feature>
<dbReference type="Pfam" id="PF07562">
    <property type="entry name" value="NCD3G"/>
    <property type="match status" value="1"/>
</dbReference>
<feature type="transmembrane region" description="Helical" evidence="11">
    <location>
        <begin position="30"/>
        <end position="53"/>
    </location>
</feature>
<dbReference type="InterPro" id="IPR017978">
    <property type="entry name" value="GPCR_3_C"/>
</dbReference>
<dbReference type="PANTHER" id="PTHR24061">
    <property type="entry name" value="CALCIUM-SENSING RECEPTOR-RELATED"/>
    <property type="match status" value="1"/>
</dbReference>
<keyword evidence="4" id="KW-0732">Signal</keyword>
<evidence type="ECO:0000313" key="13">
    <source>
        <dbReference type="Ensembl" id="ENSCCRP00020043556.1"/>
    </source>
</evidence>
<keyword evidence="8" id="KW-0675">Receptor</keyword>
<evidence type="ECO:0000256" key="2">
    <source>
        <dbReference type="ARBA" id="ARBA00022475"/>
    </source>
</evidence>
<dbReference type="InterPro" id="IPR028082">
    <property type="entry name" value="Peripla_BP_I"/>
</dbReference>
<dbReference type="Gene3D" id="3.40.50.2300">
    <property type="match status" value="2"/>
</dbReference>
<dbReference type="PRINTS" id="PR01535">
    <property type="entry name" value="VOMERONASL2R"/>
</dbReference>
<dbReference type="FunFam" id="2.10.50.30:FF:000007">
    <property type="entry name" value="Vomeronasal 2, receptor 82"/>
    <property type="match status" value="1"/>
</dbReference>
<dbReference type="InterPro" id="IPR001828">
    <property type="entry name" value="ANF_lig-bd_rcpt"/>
</dbReference>
<dbReference type="FunFam" id="3.40.50.2300:FF:000016">
    <property type="entry name" value="Taste 1 receptor member 2"/>
    <property type="match status" value="1"/>
</dbReference>
<comment type="subcellular location">
    <subcellularLocation>
        <location evidence="1">Cell membrane</location>
        <topology evidence="1">Multi-pass membrane protein</topology>
    </subcellularLocation>
</comment>
<dbReference type="GO" id="GO:0005886">
    <property type="term" value="C:plasma membrane"/>
    <property type="evidence" value="ECO:0007669"/>
    <property type="project" value="UniProtKB-SubCell"/>
</dbReference>
<dbReference type="PROSITE" id="PS00981">
    <property type="entry name" value="G_PROTEIN_RECEP_F3_3"/>
    <property type="match status" value="1"/>
</dbReference>
<feature type="transmembrane region" description="Helical" evidence="11">
    <location>
        <begin position="631"/>
        <end position="652"/>
    </location>
</feature>
<dbReference type="InterPro" id="IPR000068">
    <property type="entry name" value="GPCR_3_Ca_sens_rcpt-rel"/>
</dbReference>
<feature type="domain" description="G-protein coupled receptors family 3 profile" evidence="12">
    <location>
        <begin position="496"/>
        <end position="733"/>
    </location>
</feature>
<sequence length="733" mass="82671">MKCCEVIGYVHNHSSILITSIKMQILYQVIYIWQPQLSLMFRMLLFLYIFLFFHQLPTKAGNTLCRMMGDPKYPLLSKDGEIIIGALFAIRSKETLPSFEFAQKPQALSCSRFVVLKALDQIMFLKQTDILNENISHSASCECLSNRKDYPSFFRTIASDYHQGRALAYIVKHFGWSWVGAVNSDNDYGNNVMSIFLNTAQKEEICVEYSVKFYRTEPEKLKKVVETIKKSTAKVIVAFVSLIEMDLLTEQLNIQNITGFQLIGGEGWITAKSLITPNSFLVLGGSLGFAFRKINIEGFSDYVIKSFWDTAFPCSKTEGNSSQDTLICSRYQDLLTLKNYNEDVPEQRYASNVYKAVYAVAHSLHSLLNCKEQVVEALKKVNFTVKFGDHVWFDSTGGAVAHYEVVNWQQDSNRSFQFKPVGYFDASLPPDQSFMLKTENIIWAGGQLEKPRSVCSESCPPGTRKAAQKGRPVCCYDCIPCAEGEISNETGNLHKKETPIVKANNSELSFLLLFSLPLCFLCSLTFIGRPTEWSCMLRHTAFGITFGLCISCVLGKTIVVLMAFKATLPGINVMKWFGPAQQRLSVLAFTLIQVLICLLWLTISPPFPHKNIKYYKEKIILECSLGSTLGFWAVLGYVGLLAVLCFIFAFLARTLPDNFNEAKFITFSLLIFCAVWITFIPAYVSSPGKFTVAVEIFAILASSFGLLFCIFAPKCYIILLIKKKKKKKKKAIQ</sequence>
<feature type="transmembrane region" description="Helical" evidence="11">
    <location>
        <begin position="696"/>
        <end position="721"/>
    </location>
</feature>
<evidence type="ECO:0000256" key="7">
    <source>
        <dbReference type="ARBA" id="ARBA00023136"/>
    </source>
</evidence>
<evidence type="ECO:0000256" key="8">
    <source>
        <dbReference type="ARBA" id="ARBA00023170"/>
    </source>
</evidence>
<name>A0A8C2HHJ1_CYPCA</name>